<evidence type="ECO:0000313" key="4">
    <source>
        <dbReference type="EMBL" id="GBN77282.1"/>
    </source>
</evidence>
<dbReference type="OrthoDB" id="6428744at2759"/>
<keyword evidence="5" id="KW-1185">Reference proteome</keyword>
<dbReference type="CDD" id="cd19941">
    <property type="entry name" value="TIL"/>
    <property type="match status" value="3"/>
</dbReference>
<evidence type="ECO:0000256" key="2">
    <source>
        <dbReference type="ARBA" id="ARBA00023157"/>
    </source>
</evidence>
<keyword evidence="1" id="KW-0646">Protease inhibitor</keyword>
<protein>
    <recommendedName>
        <fullName evidence="3">TIL domain-containing protein</fullName>
    </recommendedName>
</protein>
<accession>A0A4Y2RN87</accession>
<comment type="caution">
    <text evidence="4">The sequence shown here is derived from an EMBL/GenBank/DDBJ whole genome shotgun (WGS) entry which is preliminary data.</text>
</comment>
<proteinExistence type="predicted"/>
<dbReference type="Pfam" id="PF01826">
    <property type="entry name" value="TIL"/>
    <property type="match status" value="3"/>
</dbReference>
<dbReference type="AlphaFoldDB" id="A0A4Y2RN87"/>
<evidence type="ECO:0000259" key="3">
    <source>
        <dbReference type="Pfam" id="PF01826"/>
    </source>
</evidence>
<feature type="domain" description="TIL" evidence="3">
    <location>
        <begin position="29"/>
        <end position="83"/>
    </location>
</feature>
<feature type="domain" description="TIL" evidence="3">
    <location>
        <begin position="91"/>
        <end position="145"/>
    </location>
</feature>
<sequence length="232" mass="25766">MTLMLHDFAFHSAMCFSTVYMPLEPQPKCATDEQFYECTPNCKNTCENIYNPEAKCQCGPPGCFCKEGLVKREDGKCVPPEQCEVTPQPECNANEQFYECTPSCRNTCENFANPAARCYCGPPGCFCKEGLVKRADGKCVPPNQCHVKPQPECGADEQFYECKPSCKNTCSHFFNPGVKCRCAPPGCFCKKGLVKRSDGKCVPPSECPGECFADHLSNSDCLGRILMKQFFL</sequence>
<reference evidence="4 5" key="1">
    <citation type="journal article" date="2019" name="Sci. Rep.">
        <title>Orb-weaving spider Araneus ventricosus genome elucidates the spidroin gene catalogue.</title>
        <authorList>
            <person name="Kono N."/>
            <person name="Nakamura H."/>
            <person name="Ohtoshi R."/>
            <person name="Moran D.A.P."/>
            <person name="Shinohara A."/>
            <person name="Yoshida Y."/>
            <person name="Fujiwara M."/>
            <person name="Mori M."/>
            <person name="Tomita M."/>
            <person name="Arakawa K."/>
        </authorList>
    </citation>
    <scope>NUCLEOTIDE SEQUENCE [LARGE SCALE GENOMIC DNA]</scope>
</reference>
<dbReference type="InterPro" id="IPR051368">
    <property type="entry name" value="SerProtInhib-TIL_Domain"/>
</dbReference>
<dbReference type="InterPro" id="IPR002919">
    <property type="entry name" value="TIL_dom"/>
</dbReference>
<dbReference type="GO" id="GO:0030414">
    <property type="term" value="F:peptidase inhibitor activity"/>
    <property type="evidence" value="ECO:0007669"/>
    <property type="project" value="UniProtKB-KW"/>
</dbReference>
<dbReference type="InterPro" id="IPR036084">
    <property type="entry name" value="Ser_inhib-like_sf"/>
</dbReference>
<dbReference type="SUPFAM" id="SSF57567">
    <property type="entry name" value="Serine protease inhibitors"/>
    <property type="match status" value="3"/>
</dbReference>
<evidence type="ECO:0000313" key="5">
    <source>
        <dbReference type="Proteomes" id="UP000499080"/>
    </source>
</evidence>
<keyword evidence="2" id="KW-1015">Disulfide bond</keyword>
<dbReference type="Gene3D" id="2.10.25.10">
    <property type="entry name" value="Laminin"/>
    <property type="match status" value="3"/>
</dbReference>
<dbReference type="PANTHER" id="PTHR23259:SF70">
    <property type="entry name" value="ACCESSORY GLAND PROTEIN ACP62F-RELATED"/>
    <property type="match status" value="1"/>
</dbReference>
<dbReference type="Proteomes" id="UP000499080">
    <property type="component" value="Unassembled WGS sequence"/>
</dbReference>
<dbReference type="EMBL" id="BGPR01017784">
    <property type="protein sequence ID" value="GBN77282.1"/>
    <property type="molecule type" value="Genomic_DNA"/>
</dbReference>
<organism evidence="4 5">
    <name type="scientific">Araneus ventricosus</name>
    <name type="common">Orbweaver spider</name>
    <name type="synonym">Epeira ventricosa</name>
    <dbReference type="NCBI Taxonomy" id="182803"/>
    <lineage>
        <taxon>Eukaryota</taxon>
        <taxon>Metazoa</taxon>
        <taxon>Ecdysozoa</taxon>
        <taxon>Arthropoda</taxon>
        <taxon>Chelicerata</taxon>
        <taxon>Arachnida</taxon>
        <taxon>Araneae</taxon>
        <taxon>Araneomorphae</taxon>
        <taxon>Entelegynae</taxon>
        <taxon>Araneoidea</taxon>
        <taxon>Araneidae</taxon>
        <taxon>Araneus</taxon>
    </lineage>
</organism>
<feature type="domain" description="TIL" evidence="3">
    <location>
        <begin position="153"/>
        <end position="207"/>
    </location>
</feature>
<dbReference type="PANTHER" id="PTHR23259">
    <property type="entry name" value="RIDDLE"/>
    <property type="match status" value="1"/>
</dbReference>
<name>A0A4Y2RN87_ARAVE</name>
<evidence type="ECO:0000256" key="1">
    <source>
        <dbReference type="ARBA" id="ARBA00022690"/>
    </source>
</evidence>
<gene>
    <name evidence="4" type="ORF">AVEN_172703_1</name>
</gene>